<dbReference type="RefSeq" id="WP_164656941.1">
    <property type="nucleotide sequence ID" value="NZ_JAAIJR010000221.1"/>
</dbReference>
<comment type="caution">
    <text evidence="1">The sequence shown here is derived from an EMBL/GenBank/DDBJ whole genome shotgun (WGS) entry which is preliminary data.</text>
</comment>
<dbReference type="SUPFAM" id="SSF160214">
    <property type="entry name" value="FlaG-like"/>
    <property type="match status" value="1"/>
</dbReference>
<evidence type="ECO:0000313" key="2">
    <source>
        <dbReference type="Proteomes" id="UP000471640"/>
    </source>
</evidence>
<organism evidence="1 2">
    <name type="scientific">Thiorhodococcus mannitoliphagus</name>
    <dbReference type="NCBI Taxonomy" id="329406"/>
    <lineage>
        <taxon>Bacteria</taxon>
        <taxon>Pseudomonadati</taxon>
        <taxon>Pseudomonadota</taxon>
        <taxon>Gammaproteobacteria</taxon>
        <taxon>Chromatiales</taxon>
        <taxon>Chromatiaceae</taxon>
        <taxon>Thiorhodococcus</taxon>
    </lineage>
</organism>
<dbReference type="Proteomes" id="UP000471640">
    <property type="component" value="Unassembled WGS sequence"/>
</dbReference>
<protein>
    <submittedName>
        <fullName evidence="1">Uncharacterized protein</fullName>
    </submittedName>
</protein>
<dbReference type="EMBL" id="JAAIJR010000221">
    <property type="protein sequence ID" value="NEX23511.1"/>
    <property type="molecule type" value="Genomic_DNA"/>
</dbReference>
<evidence type="ECO:0000313" key="1">
    <source>
        <dbReference type="EMBL" id="NEX23511.1"/>
    </source>
</evidence>
<dbReference type="InterPro" id="IPR035924">
    <property type="entry name" value="FlaG-like_sf"/>
</dbReference>
<dbReference type="AlphaFoldDB" id="A0A6P1E2D8"/>
<reference evidence="1 2" key="2">
    <citation type="submission" date="2020-02" db="EMBL/GenBank/DDBJ databases">
        <title>Genome sequences of Thiorhodococcus mannitoliphagus and Thiorhodococcus minor, purple sulfur photosynthetic bacteria in the gammaproteobacterial family, Chromatiaceae.</title>
        <authorList>
            <person name="Aviles F.A."/>
            <person name="Meyer T.E."/>
            <person name="Kyndt J.A."/>
        </authorList>
    </citation>
    <scope>NUCLEOTIDE SEQUENCE [LARGE SCALE GENOMIC DNA]</scope>
    <source>
        <strain evidence="1 2">DSM 18266</strain>
    </source>
</reference>
<sequence length="114" mass="12589">MKPSQDDKCVKRLTALECSRDKGAEGWPWDPTSSALVLSGGCATLDRDQQSKAAAAITAHFQSLKRRVAVMMDEASGETFIVVTDVELREVIRRMSLEQARRYLGLGRVVRPPA</sequence>
<reference evidence="2" key="1">
    <citation type="journal article" date="2020" name="Microbiol. Resour. Announc.">
        <title>Draft Genome Sequences of Thiorhodococcus mannitoliphagus and Thiorhodococcus minor, Purple Sulfur Photosynthetic Bacteria in the Gammaproteobacterial Family Chromatiaceae.</title>
        <authorList>
            <person name="Aviles F.A."/>
            <person name="Meyer T.E."/>
            <person name="Kyndt J.A."/>
        </authorList>
    </citation>
    <scope>NUCLEOTIDE SEQUENCE [LARGE SCALE GENOMIC DNA]</scope>
    <source>
        <strain evidence="2">DSM 18266</strain>
    </source>
</reference>
<gene>
    <name evidence="1" type="ORF">G3480_25060</name>
</gene>
<name>A0A6P1E2D8_9GAMM</name>
<accession>A0A6P1E2D8</accession>
<proteinExistence type="predicted"/>
<keyword evidence="2" id="KW-1185">Reference proteome</keyword>